<dbReference type="Pfam" id="PF22483">
    <property type="entry name" value="Mu-transpos_C_2"/>
    <property type="match status" value="1"/>
</dbReference>
<protein>
    <recommendedName>
        <fullName evidence="1">Transposase for insertion sequence element IS21-like C-terminal domain-containing protein</fullName>
    </recommendedName>
</protein>
<dbReference type="AlphaFoldDB" id="A0A4R6R1M0"/>
<dbReference type="Proteomes" id="UP000294593">
    <property type="component" value="Unassembled WGS sequence"/>
</dbReference>
<reference evidence="2 3" key="1">
    <citation type="submission" date="2019-03" db="EMBL/GenBank/DDBJ databases">
        <title>Genomic Encyclopedia of Type Strains, Phase IV (KMG-IV): sequencing the most valuable type-strain genomes for metagenomic binning, comparative biology and taxonomic classification.</title>
        <authorList>
            <person name="Goeker M."/>
        </authorList>
    </citation>
    <scope>NUCLEOTIDE SEQUENCE [LARGE SCALE GENOMIC DNA]</scope>
    <source>
        <strain evidence="2 3">DSM 11901</strain>
    </source>
</reference>
<dbReference type="EMBL" id="SNXW01000012">
    <property type="protein sequence ID" value="TDP79573.1"/>
    <property type="molecule type" value="Genomic_DNA"/>
</dbReference>
<proteinExistence type="predicted"/>
<comment type="caution">
    <text evidence="2">The sequence shown here is derived from an EMBL/GenBank/DDBJ whole genome shotgun (WGS) entry which is preliminary data.</text>
</comment>
<evidence type="ECO:0000313" key="3">
    <source>
        <dbReference type="Proteomes" id="UP000294593"/>
    </source>
</evidence>
<accession>A0A4R6R1M0</accession>
<name>A0A4R6R1M0_9BURK</name>
<keyword evidence="3" id="KW-1185">Reference proteome</keyword>
<gene>
    <name evidence="2" type="ORF">EV672_11262</name>
</gene>
<sequence>MSKSHWDSVYGRKAADAVNWYAPHLAESPGYIQRSDVGKAASIIDVGGGESTLVDDLSQCRLHGVTVVNRCGALWADLHHPERSQFSVAEMLEHELPQLMPMPEPFDGYVKTPARVSSTCLVSVARNRYSVPCELAGHIVSARLNPSRVVIVADDQVMAEHEWLTSEEL</sequence>
<evidence type="ECO:0000259" key="1">
    <source>
        <dbReference type="Pfam" id="PF22483"/>
    </source>
</evidence>
<dbReference type="InterPro" id="IPR054353">
    <property type="entry name" value="IstA-like_C"/>
</dbReference>
<evidence type="ECO:0000313" key="2">
    <source>
        <dbReference type="EMBL" id="TDP79573.1"/>
    </source>
</evidence>
<feature type="domain" description="Transposase for insertion sequence element IS21-like C-terminal" evidence="1">
    <location>
        <begin position="103"/>
        <end position="163"/>
    </location>
</feature>
<organism evidence="2 3">
    <name type="scientific">Aquabacterium commune</name>
    <dbReference type="NCBI Taxonomy" id="70586"/>
    <lineage>
        <taxon>Bacteria</taxon>
        <taxon>Pseudomonadati</taxon>
        <taxon>Pseudomonadota</taxon>
        <taxon>Betaproteobacteria</taxon>
        <taxon>Burkholderiales</taxon>
        <taxon>Aquabacterium</taxon>
    </lineage>
</organism>